<evidence type="ECO:0000256" key="2">
    <source>
        <dbReference type="ARBA" id="ARBA00010845"/>
    </source>
</evidence>
<dbReference type="AGR" id="Xenbase:XB-GENE-22169739"/>
<evidence type="ECO:0000313" key="14">
    <source>
        <dbReference type="Xenbase" id="XB-GENE-22169739"/>
    </source>
</evidence>
<proteinExistence type="inferred from homology"/>
<dbReference type="GeneID" id="108703069"/>
<dbReference type="STRING" id="8355.A0A1L8EPV7"/>
<evidence type="ECO:0000256" key="10">
    <source>
        <dbReference type="SAM" id="MobiDB-lite"/>
    </source>
</evidence>
<evidence type="ECO:0000256" key="9">
    <source>
        <dbReference type="SAM" id="Coils"/>
    </source>
</evidence>
<organism evidence="12 13">
    <name type="scientific">Xenopus laevis</name>
    <name type="common">African clawed frog</name>
    <dbReference type="NCBI Taxonomy" id="8355"/>
    <lineage>
        <taxon>Eukaryota</taxon>
        <taxon>Metazoa</taxon>
        <taxon>Chordata</taxon>
        <taxon>Craniata</taxon>
        <taxon>Vertebrata</taxon>
        <taxon>Euteleostomi</taxon>
        <taxon>Amphibia</taxon>
        <taxon>Batrachia</taxon>
        <taxon>Anura</taxon>
        <taxon>Pipoidea</taxon>
        <taxon>Pipidae</taxon>
        <taxon>Xenopodinae</taxon>
        <taxon>Xenopus</taxon>
        <taxon>Xenopus</taxon>
    </lineage>
</organism>
<dbReference type="GO" id="GO:0000776">
    <property type="term" value="C:kinetochore"/>
    <property type="evidence" value="ECO:0000318"/>
    <property type="project" value="GO_Central"/>
</dbReference>
<keyword evidence="7" id="KW-0131">Cell cycle</keyword>
<dbReference type="KEGG" id="xla:108703069"/>
<evidence type="ECO:0000256" key="6">
    <source>
        <dbReference type="ARBA" id="ARBA00023054"/>
    </source>
</evidence>
<dbReference type="Proteomes" id="UP000186698">
    <property type="component" value="Chromosome 9_10S"/>
</dbReference>
<feature type="compositionally biased region" description="Basic residues" evidence="10">
    <location>
        <begin position="1013"/>
        <end position="1025"/>
    </location>
</feature>
<keyword evidence="12" id="KW-1185">Reference proteome</keyword>
<dbReference type="AlphaFoldDB" id="A0A1L8EPV7"/>
<dbReference type="GO" id="GO:0051301">
    <property type="term" value="P:cell division"/>
    <property type="evidence" value="ECO:0007669"/>
    <property type="project" value="UniProtKB-KW"/>
</dbReference>
<dbReference type="PANTHER" id="PTHR21577:SF3">
    <property type="entry name" value="SHUGOSHIN 1-RELATED"/>
    <property type="match status" value="1"/>
</dbReference>
<dbReference type="PaxDb" id="8355-A0A1L8EPV7"/>
<reference evidence="13" key="1">
    <citation type="submission" date="2025-08" db="UniProtKB">
        <authorList>
            <consortium name="RefSeq"/>
        </authorList>
    </citation>
    <scope>IDENTIFICATION</scope>
    <source>
        <strain evidence="13">J_2021</strain>
        <tissue evidence="13">Erythrocytes</tissue>
    </source>
</reference>
<dbReference type="Pfam" id="PF07557">
    <property type="entry name" value="Shugoshin_C"/>
    <property type="match status" value="1"/>
</dbReference>
<keyword evidence="6 9" id="KW-0175">Coiled coil</keyword>
<keyword evidence="4" id="KW-0132">Cell division</keyword>
<evidence type="ECO:0000256" key="5">
    <source>
        <dbReference type="ARBA" id="ARBA00022829"/>
    </source>
</evidence>
<evidence type="ECO:0000256" key="4">
    <source>
        <dbReference type="ARBA" id="ARBA00022618"/>
    </source>
</evidence>
<evidence type="ECO:0000256" key="1">
    <source>
        <dbReference type="ARBA" id="ARBA00004584"/>
    </source>
</evidence>
<evidence type="ECO:0000313" key="13">
    <source>
        <dbReference type="RefSeq" id="XP_018094510.1"/>
    </source>
</evidence>
<evidence type="ECO:0000256" key="8">
    <source>
        <dbReference type="ARBA" id="ARBA00023328"/>
    </source>
</evidence>
<feature type="region of interest" description="Disordered" evidence="10">
    <location>
        <begin position="266"/>
        <end position="299"/>
    </location>
</feature>
<keyword evidence="5" id="KW-0159">Chromosome partition</keyword>
<dbReference type="RefSeq" id="XP_018094510.1">
    <property type="nucleotide sequence ID" value="XM_018239021.2"/>
</dbReference>
<feature type="compositionally biased region" description="Polar residues" evidence="10">
    <location>
        <begin position="948"/>
        <end position="958"/>
    </location>
</feature>
<keyword evidence="3" id="KW-0158">Chromosome</keyword>
<feature type="coiled-coil region" evidence="9">
    <location>
        <begin position="59"/>
        <end position="86"/>
    </location>
</feature>
<evidence type="ECO:0000256" key="7">
    <source>
        <dbReference type="ARBA" id="ARBA00023306"/>
    </source>
</evidence>
<comment type="similarity">
    <text evidence="2">Belongs to the shugoshin family.</text>
</comment>
<feature type="region of interest" description="Disordered" evidence="10">
    <location>
        <begin position="928"/>
        <end position="960"/>
    </location>
</feature>
<dbReference type="GO" id="GO:0045132">
    <property type="term" value="P:meiotic chromosome segregation"/>
    <property type="evidence" value="ECO:0007669"/>
    <property type="project" value="InterPro"/>
</dbReference>
<dbReference type="InterPro" id="IPR011515">
    <property type="entry name" value="Shugoshin_C"/>
</dbReference>
<dbReference type="PANTHER" id="PTHR21577">
    <property type="entry name" value="SHUGOSHIN"/>
    <property type="match status" value="1"/>
</dbReference>
<dbReference type="GO" id="GO:0051177">
    <property type="term" value="P:meiotic sister chromatid cohesion"/>
    <property type="evidence" value="ECO:0000318"/>
    <property type="project" value="GO_Central"/>
</dbReference>
<name>A0A1L8EPV7_XENLA</name>
<evidence type="ECO:0000256" key="3">
    <source>
        <dbReference type="ARBA" id="ARBA00022454"/>
    </source>
</evidence>
<dbReference type="OrthoDB" id="5990092at2759"/>
<accession>A0A1L8EPV7</accession>
<evidence type="ECO:0000313" key="12">
    <source>
        <dbReference type="Proteomes" id="UP000186698"/>
    </source>
</evidence>
<keyword evidence="8" id="KW-0137">Centromere</keyword>
<dbReference type="InterPro" id="IPR038889">
    <property type="entry name" value="Shugoshin1/2"/>
</dbReference>
<dbReference type="GO" id="GO:0005634">
    <property type="term" value="C:nucleus"/>
    <property type="evidence" value="ECO:0007669"/>
    <property type="project" value="InterPro"/>
</dbReference>
<protein>
    <submittedName>
        <fullName evidence="13">Shugoshin 2 isoform X1</fullName>
    </submittedName>
</protein>
<evidence type="ECO:0000259" key="11">
    <source>
        <dbReference type="Pfam" id="PF07557"/>
    </source>
</evidence>
<feature type="region of interest" description="Disordered" evidence="10">
    <location>
        <begin position="977"/>
        <end position="1025"/>
    </location>
</feature>
<dbReference type="Xenbase" id="XB-GENE-22169739">
    <property type="gene designation" value="sgo2.S"/>
</dbReference>
<dbReference type="CTD" id="108703069"/>
<sequence length="1025" mass="115673">MALQPSSSLVTLQTVKERMREKKHGSLKTVKLNTTLAAKIKTKTLNNSSILKISLKHNNKALACALTAEKEKARRLENDKMFLQKEVKMLHFQNALLRQNLNLLNKMLKDIDLFMNINLPAAIEISNMEHSTDVSSLEPRKSERFSHHSVFSLDDDQGFRMTGMALRVPSSSIGDKRTIIPADPVVEAPTDISILANSSSLREKSLYKPTPDNLNVPSKERLATSNNVMPNIQSMELVPREEFRVSDVLNSDICGFVTMRKKRSTASHSSIQSNKLDLNQNKYSRQESSSRVQCEQTTDGSIAPRLSDETLAVSEYESQVGGYELQEIKRATMSFESSSNLKIISSQSEGSSDFVFEQHDESINLFPADPTHSAIATETTEDKNVGQEKTVYDADMQLTSSDSASIITVSSLSRTHTEKTKSGVPVKQDVSSLRKVKHARREKAHKSKYNETVAIDKPFKGKRKKPLDLEHKHQHSEHISDNIQEDDDMLSQTNTKLALIPQSTRETLDIRKTYVLTPPIKQEEAEMKSETEEMQVLKHHYEGKRTTPSNNCILDWEPSNNMHILHSAHTEVPLSKENVLFKEIKCESAHLFIKPGQVKNSGTTVKITEIAKKRDTKPGKRKTNSKQQEICLEMRKVELNTKADELVHLEKTRDVSSSLLNNMACSQTHIRRETYFVNTGLTSAVEFIPKDVVHYRRETNVINKPSDMANFQTGTSVQSLSPLESPDTMGLFQSNKMNNFHNLHKTKPKNQNLESAIDAPNIKGYKSMLDNTTCKPVHEDSTLHSLSSFSPVDKRKTRILPAKEDVGHKQGTLVQESLIDLAVTQPCKKSRFLSGNLTNDQDSFMLDMVSDSILDSVVESNRFLEFPSARNTKDASFNIEKPLNNNPELTTFEECNPKWMLQPPVNFSVYNDNSKTQEICEEQHSELQCDDQNQSIDGQGTAGKPLQDLTNAPLNSFKQPPKPCSVEYDCSKTFGRRKRNAVNYKEPSLGSKLRRGDTNTSTEFLHSPVDKEKKKRRKIKVKSEK</sequence>
<dbReference type="Bgee" id="108703069">
    <property type="expression patterns" value="Expressed in egg cell and 9 other cell types or tissues"/>
</dbReference>
<gene>
    <name evidence="13 14" type="primary">sgo2.S</name>
</gene>
<feature type="domain" description="Shugoshin C-terminal" evidence="11">
    <location>
        <begin position="976"/>
        <end position="995"/>
    </location>
</feature>
<comment type="subcellular location">
    <subcellularLocation>
        <location evidence="1">Chromosome</location>
        <location evidence="1">Centromere</location>
    </subcellularLocation>
</comment>